<feature type="domain" description="C2" evidence="3">
    <location>
        <begin position="114"/>
        <end position="241"/>
    </location>
</feature>
<evidence type="ECO:0008006" key="7">
    <source>
        <dbReference type="Google" id="ProtNLM"/>
    </source>
</evidence>
<dbReference type="Gene3D" id="2.60.40.150">
    <property type="entry name" value="C2 domain"/>
    <property type="match status" value="2"/>
</dbReference>
<dbReference type="InterPro" id="IPR045052">
    <property type="entry name" value="Copine"/>
</dbReference>
<dbReference type="SUPFAM" id="SSF53300">
    <property type="entry name" value="vWA-like"/>
    <property type="match status" value="1"/>
</dbReference>
<dbReference type="InterPro" id="IPR035892">
    <property type="entry name" value="C2_domain_sf"/>
</dbReference>
<dbReference type="InterPro" id="IPR000008">
    <property type="entry name" value="C2_dom"/>
</dbReference>
<protein>
    <recommendedName>
        <fullName evidence="7">C2 domain-containing protein</fullName>
    </recommendedName>
</protein>
<comment type="similarity">
    <text evidence="1">Belongs to the copine family.</text>
</comment>
<dbReference type="InterPro" id="IPR002035">
    <property type="entry name" value="VWF_A"/>
</dbReference>
<keyword evidence="2" id="KW-0677">Repeat</keyword>
<name>A0AAD3HBJ8_9STRA</name>
<organism evidence="5 6">
    <name type="scientific">Chaetoceros tenuissimus</name>
    <dbReference type="NCBI Taxonomy" id="426638"/>
    <lineage>
        <taxon>Eukaryota</taxon>
        <taxon>Sar</taxon>
        <taxon>Stramenopiles</taxon>
        <taxon>Ochrophyta</taxon>
        <taxon>Bacillariophyta</taxon>
        <taxon>Coscinodiscophyceae</taxon>
        <taxon>Chaetocerotophycidae</taxon>
        <taxon>Chaetocerotales</taxon>
        <taxon>Chaetocerotaceae</taxon>
        <taxon>Chaetoceros</taxon>
    </lineage>
</organism>
<proteinExistence type="inferred from homology"/>
<gene>
    <name evidence="5" type="ORF">CTEN210_14021</name>
</gene>
<evidence type="ECO:0000313" key="5">
    <source>
        <dbReference type="EMBL" id="GFH57545.1"/>
    </source>
</evidence>
<dbReference type="SMART" id="SM00327">
    <property type="entry name" value="VWA"/>
    <property type="match status" value="1"/>
</dbReference>
<dbReference type="PROSITE" id="PS50234">
    <property type="entry name" value="VWFA"/>
    <property type="match status" value="1"/>
</dbReference>
<dbReference type="PANTHER" id="PTHR10857">
    <property type="entry name" value="COPINE"/>
    <property type="match status" value="1"/>
</dbReference>
<dbReference type="GO" id="GO:0005544">
    <property type="term" value="F:calcium-dependent phospholipid binding"/>
    <property type="evidence" value="ECO:0007669"/>
    <property type="project" value="InterPro"/>
</dbReference>
<dbReference type="CDD" id="cd04047">
    <property type="entry name" value="C2B_Copine"/>
    <property type="match status" value="1"/>
</dbReference>
<evidence type="ECO:0000256" key="1">
    <source>
        <dbReference type="ARBA" id="ARBA00009048"/>
    </source>
</evidence>
<evidence type="ECO:0000256" key="2">
    <source>
        <dbReference type="ARBA" id="ARBA00022737"/>
    </source>
</evidence>
<feature type="domain" description="C2" evidence="3">
    <location>
        <begin position="1"/>
        <end position="109"/>
    </location>
</feature>
<evidence type="ECO:0000259" key="3">
    <source>
        <dbReference type="PROSITE" id="PS50004"/>
    </source>
</evidence>
<keyword evidence="6" id="KW-1185">Reference proteome</keyword>
<reference evidence="5 6" key="1">
    <citation type="journal article" date="2021" name="Sci. Rep.">
        <title>The genome of the diatom Chaetoceros tenuissimus carries an ancient integrated fragment of an extant virus.</title>
        <authorList>
            <person name="Hongo Y."/>
            <person name="Kimura K."/>
            <person name="Takaki Y."/>
            <person name="Yoshida Y."/>
            <person name="Baba S."/>
            <person name="Kobayashi G."/>
            <person name="Nagasaki K."/>
            <person name="Hano T."/>
            <person name="Tomaru Y."/>
        </authorList>
    </citation>
    <scope>NUCLEOTIDE SEQUENCE [LARGE SCALE GENOMIC DNA]</scope>
    <source>
        <strain evidence="5 6">NIES-3715</strain>
    </source>
</reference>
<dbReference type="AlphaFoldDB" id="A0AAD3HBJ8"/>
<dbReference type="SUPFAM" id="SSF49562">
    <property type="entry name" value="C2 domain (Calcium/lipid-binding domain, CaLB)"/>
    <property type="match status" value="2"/>
</dbReference>
<dbReference type="Proteomes" id="UP001054902">
    <property type="component" value="Unassembled WGS sequence"/>
</dbReference>
<comment type="caution">
    <text evidence="5">The sequence shown here is derived from an EMBL/GenBank/DDBJ whole genome shotgun (WGS) entry which is preliminary data.</text>
</comment>
<sequence>MKLTLSVRANHLKNVAGVMKGTSDPFAVITVLPMDLSEKPHILGKTEIVKNTLDPDFVTTFTVDYNLGSETKVLVKLYDHVSKGDNISMGSTTFEIGNVLGSKGSMRTKKLKDNRGTITIKVEELKDFGHLKLKLGGVELKNRDGWFNKSDPFYEIWKKDFGGNVSQWNVVHRSSYIKDDLNPVWELDHLDLGLLCSGNRDELLLLKVFDHEGDGDHKLMGETKTSVNHLVSTMGSEGLTLLRKGEDTGKIIVHVAEIIESGAEEEDIPVQAMSNVQIGVSTPSVNPPQKKTGTSFVDYIRGGCEISLHVAIDFTGSNGDPRLEGTLHYIHRDGSYNDYEKAIKAVGDILLKYDSDKLVPVFGFGAKYDGVVNHCFQCGPDAEVREVDGIINAYRQTFASGLILSSPTVFTEVIQNSAARAMSAQGQAFEEGKQKYTVLLILTDGAVSDVEATARCIDAIDSAPLSIVIVGIGNADFGAMQCIDDSSSDVDIAQFVKFNDYKDNLRDLTSAVLDEIPKQLEKCFASRGVLPNPPEVLDEEEEIALEPEEEEEIDLSIAFDENGNIIY</sequence>
<dbReference type="GO" id="GO:0071277">
    <property type="term" value="P:cellular response to calcium ion"/>
    <property type="evidence" value="ECO:0007669"/>
    <property type="project" value="TreeGrafter"/>
</dbReference>
<dbReference type="PROSITE" id="PS50004">
    <property type="entry name" value="C2"/>
    <property type="match status" value="2"/>
</dbReference>
<dbReference type="EMBL" id="BLLK01000058">
    <property type="protein sequence ID" value="GFH57545.1"/>
    <property type="molecule type" value="Genomic_DNA"/>
</dbReference>
<dbReference type="GO" id="GO:0005886">
    <property type="term" value="C:plasma membrane"/>
    <property type="evidence" value="ECO:0007669"/>
    <property type="project" value="TreeGrafter"/>
</dbReference>
<feature type="domain" description="VWFA" evidence="4">
    <location>
        <begin position="307"/>
        <end position="516"/>
    </location>
</feature>
<dbReference type="Pfam" id="PF07002">
    <property type="entry name" value="Copine"/>
    <property type="match status" value="1"/>
</dbReference>
<evidence type="ECO:0000259" key="4">
    <source>
        <dbReference type="PROSITE" id="PS50234"/>
    </source>
</evidence>
<dbReference type="InterPro" id="IPR037768">
    <property type="entry name" value="C2B_Copine"/>
</dbReference>
<dbReference type="Pfam" id="PF00168">
    <property type="entry name" value="C2"/>
    <property type="match status" value="2"/>
</dbReference>
<dbReference type="InterPro" id="IPR010734">
    <property type="entry name" value="Copine_C"/>
</dbReference>
<dbReference type="PANTHER" id="PTHR10857:SF106">
    <property type="entry name" value="C2 DOMAIN-CONTAINING PROTEIN"/>
    <property type="match status" value="1"/>
</dbReference>
<dbReference type="SMART" id="SM00239">
    <property type="entry name" value="C2"/>
    <property type="match status" value="2"/>
</dbReference>
<evidence type="ECO:0000313" key="6">
    <source>
        <dbReference type="Proteomes" id="UP001054902"/>
    </source>
</evidence>
<accession>A0AAD3HBJ8</accession>
<dbReference type="InterPro" id="IPR036465">
    <property type="entry name" value="vWFA_dom_sf"/>
</dbReference>